<feature type="domain" description="NADPH-dependent FMN reductase-like" evidence="1">
    <location>
        <begin position="3"/>
        <end position="140"/>
    </location>
</feature>
<accession>M5RV93</accession>
<sequence>MFLVISSSLHPTSRSRILARAAVEQLQQTGRDATLFDLVVKNLPACDGASAYGDANVKELSELIHHAEAILVASPVYNYDVNAALKNAVELTGRAWTGKVVSLMLAAGGQGSYMSAMGLANSLMLDFRCLIVPRFIYATGDAFEGDGLADEEIQQRVNMLVSETTKLADAINRSL</sequence>
<evidence type="ECO:0000313" key="3">
    <source>
        <dbReference type="Proteomes" id="UP000011991"/>
    </source>
</evidence>
<dbReference type="AlphaFoldDB" id="M5RV93"/>
<dbReference type="PANTHER" id="PTHR30543">
    <property type="entry name" value="CHROMATE REDUCTASE"/>
    <property type="match status" value="1"/>
</dbReference>
<gene>
    <name evidence="2" type="ORF">RMSM_05222</name>
</gene>
<keyword evidence="3" id="KW-1185">Reference proteome</keyword>
<dbReference type="InterPro" id="IPR029039">
    <property type="entry name" value="Flavoprotein-like_sf"/>
</dbReference>
<dbReference type="EMBL" id="ANOG01000738">
    <property type="protein sequence ID" value="EMI17869.1"/>
    <property type="molecule type" value="Genomic_DNA"/>
</dbReference>
<dbReference type="Pfam" id="PF03358">
    <property type="entry name" value="FMN_red"/>
    <property type="match status" value="1"/>
</dbReference>
<comment type="caution">
    <text evidence="2">The sequence shown here is derived from an EMBL/GenBank/DDBJ whole genome shotgun (WGS) entry which is preliminary data.</text>
</comment>
<evidence type="ECO:0000259" key="1">
    <source>
        <dbReference type="Pfam" id="PF03358"/>
    </source>
</evidence>
<dbReference type="GO" id="GO:0010181">
    <property type="term" value="F:FMN binding"/>
    <property type="evidence" value="ECO:0007669"/>
    <property type="project" value="TreeGrafter"/>
</dbReference>
<protein>
    <submittedName>
        <fullName evidence="2">NADPH-dependent FMN reductase</fullName>
    </submittedName>
</protein>
<evidence type="ECO:0000313" key="2">
    <source>
        <dbReference type="EMBL" id="EMI17869.1"/>
    </source>
</evidence>
<proteinExistence type="predicted"/>
<dbReference type="RefSeq" id="WP_008702607.1">
    <property type="nucleotide sequence ID" value="NZ_ANOG01000738.1"/>
</dbReference>
<dbReference type="GO" id="GO:0016491">
    <property type="term" value="F:oxidoreductase activity"/>
    <property type="evidence" value="ECO:0007669"/>
    <property type="project" value="InterPro"/>
</dbReference>
<dbReference type="PANTHER" id="PTHR30543:SF28">
    <property type="entry name" value="NADPH-DEPENDENT FMN REDUCTASE-LIKE DOMAIN-CONTAINING PROTEIN"/>
    <property type="match status" value="1"/>
</dbReference>
<dbReference type="InterPro" id="IPR050712">
    <property type="entry name" value="NAD(P)H-dep_reductase"/>
</dbReference>
<reference evidence="2 3" key="1">
    <citation type="journal article" date="2013" name="Mar. Genomics">
        <title>Expression of sulfatases in Rhodopirellula baltica and the diversity of sulfatases in the genus Rhodopirellula.</title>
        <authorList>
            <person name="Wegner C.E."/>
            <person name="Richter-Heitmann T."/>
            <person name="Klindworth A."/>
            <person name="Klockow C."/>
            <person name="Richter M."/>
            <person name="Achstetter T."/>
            <person name="Glockner F.O."/>
            <person name="Harder J."/>
        </authorList>
    </citation>
    <scope>NUCLEOTIDE SEQUENCE [LARGE SCALE GENOMIC DNA]</scope>
    <source>
        <strain evidence="2 3">SM1</strain>
    </source>
</reference>
<name>M5RV93_9BACT</name>
<dbReference type="PATRIC" id="fig|1265738.3.peg.5247"/>
<dbReference type="GO" id="GO:0005829">
    <property type="term" value="C:cytosol"/>
    <property type="evidence" value="ECO:0007669"/>
    <property type="project" value="TreeGrafter"/>
</dbReference>
<organism evidence="2 3">
    <name type="scientific">Rhodopirellula maiorica SM1</name>
    <dbReference type="NCBI Taxonomy" id="1265738"/>
    <lineage>
        <taxon>Bacteria</taxon>
        <taxon>Pseudomonadati</taxon>
        <taxon>Planctomycetota</taxon>
        <taxon>Planctomycetia</taxon>
        <taxon>Pirellulales</taxon>
        <taxon>Pirellulaceae</taxon>
        <taxon>Novipirellula</taxon>
    </lineage>
</organism>
<dbReference type="Proteomes" id="UP000011991">
    <property type="component" value="Unassembled WGS sequence"/>
</dbReference>
<dbReference type="InterPro" id="IPR005025">
    <property type="entry name" value="FMN_Rdtase-like_dom"/>
</dbReference>
<dbReference type="OrthoDB" id="9814010at2"/>
<dbReference type="Gene3D" id="3.40.50.360">
    <property type="match status" value="1"/>
</dbReference>
<dbReference type="SUPFAM" id="SSF52218">
    <property type="entry name" value="Flavoproteins"/>
    <property type="match status" value="1"/>
</dbReference>